<protein>
    <submittedName>
        <fullName evidence="5">Putative glycosyl hydrolase</fullName>
    </submittedName>
</protein>
<dbReference type="SUPFAM" id="SSF48208">
    <property type="entry name" value="Six-hairpin glycosidases"/>
    <property type="match status" value="1"/>
</dbReference>
<evidence type="ECO:0000313" key="5">
    <source>
        <dbReference type="EMBL" id="GFG50319.1"/>
    </source>
</evidence>
<feature type="domain" description="Glycoside hydrolase family 65 C-terminal" evidence="3">
    <location>
        <begin position="1234"/>
        <end position="1294"/>
    </location>
</feature>
<dbReference type="GO" id="GO:0004553">
    <property type="term" value="F:hydrolase activity, hydrolyzing O-glycosyl compounds"/>
    <property type="evidence" value="ECO:0007669"/>
    <property type="project" value="TreeGrafter"/>
</dbReference>
<dbReference type="GO" id="GO:0005992">
    <property type="term" value="P:trehalose biosynthetic process"/>
    <property type="evidence" value="ECO:0007669"/>
    <property type="project" value="InterPro"/>
</dbReference>
<feature type="domain" description="Glycoside hydrolase family 65 N-terminal" evidence="4">
    <location>
        <begin position="522"/>
        <end position="775"/>
    </location>
</feature>
<dbReference type="InterPro" id="IPR023214">
    <property type="entry name" value="HAD_sf"/>
</dbReference>
<dbReference type="SUPFAM" id="SSF74650">
    <property type="entry name" value="Galactose mutarotase-like"/>
    <property type="match status" value="1"/>
</dbReference>
<comment type="caution">
    <text evidence="5">The sequence shown here is derived from an EMBL/GenBank/DDBJ whole genome shotgun (WGS) entry which is preliminary data.</text>
</comment>
<accession>A0A7I9VYN5</accession>
<dbReference type="InterPro" id="IPR012341">
    <property type="entry name" value="6hp_glycosidase-like_sf"/>
</dbReference>
<dbReference type="Pfam" id="PF03632">
    <property type="entry name" value="Glyco_hydro_65m"/>
    <property type="match status" value="1"/>
</dbReference>
<dbReference type="Gene3D" id="3.40.50.1000">
    <property type="entry name" value="HAD superfamily/HAD-like"/>
    <property type="match status" value="2"/>
</dbReference>
<keyword evidence="1" id="KW-0326">Glycosidase</keyword>
<dbReference type="Pfam" id="PF02358">
    <property type="entry name" value="Trehalose_PPase"/>
    <property type="match status" value="1"/>
</dbReference>
<dbReference type="InterPro" id="IPR005196">
    <property type="entry name" value="Glyco_hydro_65_N"/>
</dbReference>
<feature type="domain" description="Glycoside hydrolase family 65 central catalytic" evidence="2">
    <location>
        <begin position="829"/>
        <end position="1224"/>
    </location>
</feature>
<dbReference type="PANTHER" id="PTHR11051:SF8">
    <property type="entry name" value="PROTEIN-GLUCOSYLGALACTOSYLHYDROXYLYSINE GLUCOSIDASE"/>
    <property type="match status" value="1"/>
</dbReference>
<dbReference type="InterPro" id="IPR005195">
    <property type="entry name" value="Glyco_hydro_65_M"/>
</dbReference>
<dbReference type="FunFam" id="1.50.10.10:FF:000053">
    <property type="entry name" value="Putative glycosyl hydrolase"/>
    <property type="match status" value="1"/>
</dbReference>
<evidence type="ECO:0000256" key="1">
    <source>
        <dbReference type="ARBA" id="ARBA00023295"/>
    </source>
</evidence>
<evidence type="ECO:0000259" key="4">
    <source>
        <dbReference type="Pfam" id="PF03636"/>
    </source>
</evidence>
<dbReference type="InterPro" id="IPR008928">
    <property type="entry name" value="6-hairpin_glycosidase_sf"/>
</dbReference>
<dbReference type="InterPro" id="IPR037018">
    <property type="entry name" value="GH65_N"/>
</dbReference>
<dbReference type="Gene3D" id="3.30.70.1020">
    <property type="entry name" value="Trehalose-6-phosphate phosphatase related protein, domain 2"/>
    <property type="match status" value="1"/>
</dbReference>
<dbReference type="NCBIfam" id="TIGR01484">
    <property type="entry name" value="HAD-SF-IIB"/>
    <property type="match status" value="1"/>
</dbReference>
<dbReference type="InterPro" id="IPR023198">
    <property type="entry name" value="PGP-like_dom2"/>
</dbReference>
<dbReference type="Pfam" id="PF03633">
    <property type="entry name" value="Glyco_hydro_65C"/>
    <property type="match status" value="1"/>
</dbReference>
<dbReference type="Gene3D" id="2.70.98.40">
    <property type="entry name" value="Glycoside hydrolase, family 65, N-terminal domain"/>
    <property type="match status" value="1"/>
</dbReference>
<dbReference type="InterPro" id="IPR036412">
    <property type="entry name" value="HAD-like_sf"/>
</dbReference>
<reference evidence="5 6" key="1">
    <citation type="journal article" date="2019" name="Emerg. Microbes Infect.">
        <title>Comprehensive subspecies identification of 175 nontuberculous mycobacteria species based on 7547 genomic profiles.</title>
        <authorList>
            <person name="Matsumoto Y."/>
            <person name="Kinjo T."/>
            <person name="Motooka D."/>
            <person name="Nabeya D."/>
            <person name="Jung N."/>
            <person name="Uechi K."/>
            <person name="Horii T."/>
            <person name="Iida T."/>
            <person name="Fujita J."/>
            <person name="Nakamura S."/>
        </authorList>
    </citation>
    <scope>NUCLEOTIDE SEQUENCE [LARGE SCALE GENOMIC DNA]</scope>
    <source>
        <strain evidence="5 6">JCM 6377</strain>
    </source>
</reference>
<dbReference type="EMBL" id="BLKS01000001">
    <property type="protein sequence ID" value="GFG50319.1"/>
    <property type="molecule type" value="Genomic_DNA"/>
</dbReference>
<dbReference type="Proteomes" id="UP000465302">
    <property type="component" value="Unassembled WGS sequence"/>
</dbReference>
<dbReference type="InterPro" id="IPR011013">
    <property type="entry name" value="Gal_mutarotase_sf_dom"/>
</dbReference>
<dbReference type="Pfam" id="PF03636">
    <property type="entry name" value="Glyco_hydro_65N"/>
    <property type="match status" value="1"/>
</dbReference>
<dbReference type="GO" id="GO:0030246">
    <property type="term" value="F:carbohydrate binding"/>
    <property type="evidence" value="ECO:0007669"/>
    <property type="project" value="InterPro"/>
</dbReference>
<dbReference type="CDD" id="cd01627">
    <property type="entry name" value="HAD_TPP"/>
    <property type="match status" value="1"/>
</dbReference>
<dbReference type="InterPro" id="IPR006379">
    <property type="entry name" value="HAD-SF_hydro_IIB"/>
</dbReference>
<organism evidence="5 6">
    <name type="scientific">Mycolicibacterium agri</name>
    <name type="common">Mycobacterium agri</name>
    <dbReference type="NCBI Taxonomy" id="36811"/>
    <lineage>
        <taxon>Bacteria</taxon>
        <taxon>Bacillati</taxon>
        <taxon>Actinomycetota</taxon>
        <taxon>Actinomycetes</taxon>
        <taxon>Mycobacteriales</taxon>
        <taxon>Mycobacteriaceae</taxon>
        <taxon>Mycolicibacterium</taxon>
    </lineage>
</organism>
<evidence type="ECO:0000259" key="3">
    <source>
        <dbReference type="Pfam" id="PF03633"/>
    </source>
</evidence>
<dbReference type="Pfam" id="PF00702">
    <property type="entry name" value="Hydrolase"/>
    <property type="match status" value="1"/>
</dbReference>
<dbReference type="Gene3D" id="1.10.150.240">
    <property type="entry name" value="Putative phosphatase, domain 2"/>
    <property type="match status" value="1"/>
</dbReference>
<dbReference type="GO" id="GO:0016791">
    <property type="term" value="F:phosphatase activity"/>
    <property type="evidence" value="ECO:0007669"/>
    <property type="project" value="UniProtKB-ARBA"/>
</dbReference>
<evidence type="ECO:0000313" key="6">
    <source>
        <dbReference type="Proteomes" id="UP000465302"/>
    </source>
</evidence>
<proteinExistence type="predicted"/>
<dbReference type="Gene3D" id="2.60.420.10">
    <property type="entry name" value="Maltose phosphorylase, domain 3"/>
    <property type="match status" value="1"/>
</dbReference>
<evidence type="ECO:0000259" key="2">
    <source>
        <dbReference type="Pfam" id="PF03632"/>
    </source>
</evidence>
<dbReference type="InterPro" id="IPR005194">
    <property type="entry name" value="Glyco_hydro_65_C"/>
</dbReference>
<dbReference type="PANTHER" id="PTHR11051">
    <property type="entry name" value="GLYCOSYL HYDROLASE-RELATED"/>
    <property type="match status" value="1"/>
</dbReference>
<dbReference type="SUPFAM" id="SSF56784">
    <property type="entry name" value="HAD-like"/>
    <property type="match status" value="2"/>
</dbReference>
<dbReference type="GO" id="GO:0016757">
    <property type="term" value="F:glycosyltransferase activity"/>
    <property type="evidence" value="ECO:0007669"/>
    <property type="project" value="UniProtKB-ARBA"/>
</dbReference>
<dbReference type="NCBIfam" id="TIGR00685">
    <property type="entry name" value="T6PP"/>
    <property type="match status" value="1"/>
</dbReference>
<keyword evidence="5" id="KW-0378">Hydrolase</keyword>
<dbReference type="Gene3D" id="1.50.10.10">
    <property type="match status" value="1"/>
</dbReference>
<name>A0A7I9VYN5_MYCAG</name>
<sequence>MKGKAMTLPVSLDPRYHDAVIFDLDGVVADTAAIHTAAWKAVFDDFFASRPASRSEDHREFTQDDYRKFIGGATSRSGAAKFLAARGISIPPGTENGTDAGTLIGLTHRVQQLYMQMLGEGVRVFESTVEFVRQLHAVDIATAAFSSSLNCAGLLSAAGLSELFAVRAGAAVLSEAAKRLGVAPERCAIVAGTAGGVAAGRQSGFGMLIGVERSGNGEALRESGADAVVPDLVGITVRQSYRRLSAMPDALESYSLIAPLAETRRPAVLLDFDGTLSEIVSDPGAATMLAGAAGILESFAACCPVAVVSGRGLDDIRSRVGISGVWYAGSHGFELMSPDGSRHVNDAGAEAVHDLAGATAELRTALAGIQGLTIEDKRFSVAVHYRNTAPENVDAVVAAVRGAAQRHKLRVTGGRKVVELRPDVDWDKGKAVEWILDRIDGADPLLPIYIGDDVTDEDAFDAIRHKGIGVAVSAAESGDRRSAARFTLDGPAAVCQFLARLTDQLASQQDTVNDAWAMTFGGYRPPDEKVREALCTMGNGYMAVRGAAPECAAGELHYPGMYVAGVYNRLTDEVAGMTIDNESLVNLPNWLPLTFRIDGGPWFDIDDVEASSYLVTLDLRRATLWRDLTFTDSAGRTTRLVQSRFVAMHLPHVGVLQTTVHACDWAGRLEFRSMLDGDVANLGVERYRKLASRHLQITDMRELSNDSVLLAASTVESAIGVAVAQRTTVQGQHVDGAPSRRFVNDSSRVGHQIAVDIGTGQSVTVDKVVTVFTSRDHGISGPVTAAERELDRVGGYRDLTRGHRLAWAHLWERFNIEMGRDADLLRIVRLHQLHMLQTLSPHTADLDVGVPARGLHGEAYRGHVFWDELFVFPVTNMRLPKVTRSLLMYRYRRLPESRLAARKAGYTGAMYPWQSGSDGREESQRLHLNPRSGRWLPDASARAHHVGLAVAYNVWQHYQVTGDIGFLIDYGAEMLAEIARFWVSLANFDPARERYVIRGVIGPDEFHSGYPGRQYDGVDNNAYTNVMAVWVILRALEALERIPMYYRLALLETLGIGDEDLAAWEAVSRRMFVPFHEGVISQFEGFAELAELDWDDYRSRYGNLQRLDRILEAENDSVNNYKACKQADALMLFYLLSADELYELFDRLGYRFTPDQIPRTIEYYQSRTSHGSTLSAVVHAWVLARGNRHQAMEYFAQALASDIADIQQGTTAEGIHLAAMSGSIDLLQRCFTGLEIRRDRIVLGPLWPKSLGRLAFTFRYRGHRLRLSVIGRSATLSAEPGEVAPVVVECRGETEVLEAGRTVDFNN</sequence>
<dbReference type="InterPro" id="IPR003337">
    <property type="entry name" value="Trehalose_PPase"/>
</dbReference>
<gene>
    <name evidence="5" type="ORF">MAGR_17600</name>
</gene>